<accession>A0A0P1FIV9</accession>
<dbReference type="PANTHER" id="PTHR43472:SF1">
    <property type="entry name" value="PHOSPHORIBOSYLAMINE--GLYCINE LIGASE, CHLOROPLASTIC"/>
    <property type="match status" value="1"/>
</dbReference>
<dbReference type="InterPro" id="IPR011054">
    <property type="entry name" value="Rudment_hybrid_motif"/>
</dbReference>
<evidence type="ECO:0000256" key="2">
    <source>
        <dbReference type="ARBA" id="ARBA00001946"/>
    </source>
</evidence>
<dbReference type="SUPFAM" id="SSF51246">
    <property type="entry name" value="Rudiment single hybrid motif"/>
    <property type="match status" value="1"/>
</dbReference>
<evidence type="ECO:0000259" key="14">
    <source>
        <dbReference type="PROSITE" id="PS50975"/>
    </source>
</evidence>
<proteinExistence type="inferred from homology"/>
<keyword evidence="5 12" id="KW-0436">Ligase</keyword>
<dbReference type="EMBL" id="CYRX01000033">
    <property type="protein sequence ID" value="CUH62191.1"/>
    <property type="molecule type" value="Genomic_DNA"/>
</dbReference>
<keyword evidence="8 13" id="KW-0067">ATP-binding</keyword>
<dbReference type="AlphaFoldDB" id="A0A0P1FIV9"/>
<comment type="pathway">
    <text evidence="3 12">Purine metabolism; IMP biosynthesis via de novo pathway; N(1)-(5-phospho-D-ribosyl)glycinamide from 5-phospho-alpha-D-ribose 1-diphosphate: step 2/2.</text>
</comment>
<dbReference type="InterPro" id="IPR013815">
    <property type="entry name" value="ATP_grasp_subdomain_1"/>
</dbReference>
<dbReference type="STRING" id="266809.PM03_02890"/>
<dbReference type="Gene3D" id="3.30.1490.20">
    <property type="entry name" value="ATP-grasp fold, A domain"/>
    <property type="match status" value="1"/>
</dbReference>
<evidence type="ECO:0000256" key="3">
    <source>
        <dbReference type="ARBA" id="ARBA00005174"/>
    </source>
</evidence>
<keyword evidence="7 12" id="KW-0658">Purine biosynthesis</keyword>
<dbReference type="InterPro" id="IPR020561">
    <property type="entry name" value="PRibGlycinamid_synth_ATP-grasp"/>
</dbReference>
<dbReference type="Proteomes" id="UP000051298">
    <property type="component" value="Unassembled WGS sequence"/>
</dbReference>
<dbReference type="UniPathway" id="UPA00074">
    <property type="reaction ID" value="UER00125"/>
</dbReference>
<dbReference type="HAMAP" id="MF_00138">
    <property type="entry name" value="GARS"/>
    <property type="match status" value="1"/>
</dbReference>
<sequence>MMPKEARMNILILGSGGREHALAWAVKQNPKCDRLIVAPGNAGMAHLAWCADLDIMDGAAVTDFAVANAVDFVIIGPEAPLAAGVSDVIRAAGIACFGPSQAAAELEASKAFTKEICDAAGAPTAAYARFTALAPAQDYVRQQGAPIVVKADGLAAGKGVIVAMTEAEALAGLEDIFGGAFGDAGAEVVIEAFLEGEEASFFVLVDGENLMPLGTAQDHKRVGDGDTGPNTGGMGAYSPAPVMTPEVVEATLAQIVRPTMAEMARRGSPYQGILFVGLMIKDGQPSLVEYNVRFGDPECQCLMMRLGGQALDVMLACAEGRLSQAQVHWADDHVMTVVMAANGYPGAYEKGSKINGLDDIAEDSKTMVFHAGTAAKDGAIVATGGRVLAVTARADSLAEARERAYKMVDTIDWPGGFCRRDIGWRAL</sequence>
<dbReference type="SMART" id="SM01209">
    <property type="entry name" value="GARS_A"/>
    <property type="match status" value="1"/>
</dbReference>
<dbReference type="InterPro" id="IPR000115">
    <property type="entry name" value="PRibGlycinamide_synth"/>
</dbReference>
<dbReference type="PROSITE" id="PS50975">
    <property type="entry name" value="ATP_GRASP"/>
    <property type="match status" value="1"/>
</dbReference>
<dbReference type="PROSITE" id="PS00184">
    <property type="entry name" value="GARS"/>
    <property type="match status" value="1"/>
</dbReference>
<dbReference type="InterPro" id="IPR011761">
    <property type="entry name" value="ATP-grasp"/>
</dbReference>
<organism evidence="15 16">
    <name type="scientific">Thalassobacter stenotrophicus</name>
    <dbReference type="NCBI Taxonomy" id="266809"/>
    <lineage>
        <taxon>Bacteria</taxon>
        <taxon>Pseudomonadati</taxon>
        <taxon>Pseudomonadota</taxon>
        <taxon>Alphaproteobacteria</taxon>
        <taxon>Rhodobacterales</taxon>
        <taxon>Roseobacteraceae</taxon>
        <taxon>Thalassobacter</taxon>
    </lineage>
</organism>
<dbReference type="InterPro" id="IPR020560">
    <property type="entry name" value="PRibGlycinamide_synth_C-dom"/>
</dbReference>
<dbReference type="Gene3D" id="3.90.600.10">
    <property type="entry name" value="Phosphoribosylglycinamide synthetase, C-terminal domain"/>
    <property type="match status" value="1"/>
</dbReference>
<keyword evidence="6 13" id="KW-0547">Nucleotide-binding</keyword>
<dbReference type="EC" id="6.3.4.13" evidence="4 12"/>
<dbReference type="GO" id="GO:0009113">
    <property type="term" value="P:purine nucleobase biosynthetic process"/>
    <property type="evidence" value="ECO:0007669"/>
    <property type="project" value="InterPro"/>
</dbReference>
<dbReference type="SUPFAM" id="SSF56059">
    <property type="entry name" value="Glutathione synthetase ATP-binding domain-like"/>
    <property type="match status" value="1"/>
</dbReference>
<dbReference type="GO" id="GO:0046872">
    <property type="term" value="F:metal ion binding"/>
    <property type="evidence" value="ECO:0007669"/>
    <property type="project" value="InterPro"/>
</dbReference>
<dbReference type="Gene3D" id="3.30.470.20">
    <property type="entry name" value="ATP-grasp fold, B domain"/>
    <property type="match status" value="1"/>
</dbReference>
<dbReference type="InterPro" id="IPR037123">
    <property type="entry name" value="PRibGlycinamide_synth_C_sf"/>
</dbReference>
<feature type="domain" description="ATP-grasp" evidence="14">
    <location>
        <begin position="114"/>
        <end position="319"/>
    </location>
</feature>
<reference evidence="15 16" key="1">
    <citation type="submission" date="2015-09" db="EMBL/GenBank/DDBJ databases">
        <authorList>
            <consortium name="Swine Surveillance"/>
        </authorList>
    </citation>
    <scope>NUCLEOTIDE SEQUENCE [LARGE SCALE GENOMIC DNA]</scope>
    <source>
        <strain evidence="15 16">CECT 5294</strain>
    </source>
</reference>
<evidence type="ECO:0000256" key="9">
    <source>
        <dbReference type="ARBA" id="ARBA00038345"/>
    </source>
</evidence>
<dbReference type="GO" id="GO:0004637">
    <property type="term" value="F:phosphoribosylamine-glycine ligase activity"/>
    <property type="evidence" value="ECO:0007669"/>
    <property type="project" value="UniProtKB-UniRule"/>
</dbReference>
<evidence type="ECO:0000256" key="4">
    <source>
        <dbReference type="ARBA" id="ARBA00013255"/>
    </source>
</evidence>
<evidence type="ECO:0000313" key="16">
    <source>
        <dbReference type="Proteomes" id="UP000051298"/>
    </source>
</evidence>
<evidence type="ECO:0000256" key="10">
    <source>
        <dbReference type="ARBA" id="ARBA00042242"/>
    </source>
</evidence>
<comment type="catalytic activity">
    <reaction evidence="12">
        <text>5-phospho-beta-D-ribosylamine + glycine + ATP = N(1)-(5-phospho-beta-D-ribosyl)glycinamide + ADP + phosphate + H(+)</text>
        <dbReference type="Rhea" id="RHEA:17453"/>
        <dbReference type="ChEBI" id="CHEBI:15378"/>
        <dbReference type="ChEBI" id="CHEBI:30616"/>
        <dbReference type="ChEBI" id="CHEBI:43474"/>
        <dbReference type="ChEBI" id="CHEBI:57305"/>
        <dbReference type="ChEBI" id="CHEBI:58681"/>
        <dbReference type="ChEBI" id="CHEBI:143788"/>
        <dbReference type="ChEBI" id="CHEBI:456216"/>
        <dbReference type="EC" id="6.3.4.13"/>
    </reaction>
</comment>
<name>A0A0P1FIV9_9RHOB</name>
<dbReference type="Gene3D" id="3.40.50.20">
    <property type="match status" value="1"/>
</dbReference>
<dbReference type="SMART" id="SM01210">
    <property type="entry name" value="GARS_C"/>
    <property type="match status" value="1"/>
</dbReference>
<evidence type="ECO:0000256" key="13">
    <source>
        <dbReference type="PROSITE-ProRule" id="PRU00409"/>
    </source>
</evidence>
<gene>
    <name evidence="12 15" type="primary">purD</name>
    <name evidence="15" type="ORF">THS5294_03505</name>
</gene>
<protein>
    <recommendedName>
        <fullName evidence="4 12">Phosphoribosylamine--glycine ligase</fullName>
        <ecNumber evidence="4 12">6.3.4.13</ecNumber>
    </recommendedName>
    <alternativeName>
        <fullName evidence="12">GARS</fullName>
    </alternativeName>
    <alternativeName>
        <fullName evidence="10 12">Glycinamide ribonucleotide synthetase</fullName>
    </alternativeName>
    <alternativeName>
        <fullName evidence="11 12">Phosphoribosylglycinamide synthetase</fullName>
    </alternativeName>
</protein>
<evidence type="ECO:0000256" key="12">
    <source>
        <dbReference type="HAMAP-Rule" id="MF_00138"/>
    </source>
</evidence>
<evidence type="ECO:0000256" key="11">
    <source>
        <dbReference type="ARBA" id="ARBA00042864"/>
    </source>
</evidence>
<dbReference type="InterPro" id="IPR020562">
    <property type="entry name" value="PRibGlycinamide_synth_N"/>
</dbReference>
<dbReference type="eggNOG" id="COG0151">
    <property type="taxonomic scope" value="Bacteria"/>
</dbReference>
<dbReference type="SUPFAM" id="SSF52440">
    <property type="entry name" value="PreATP-grasp domain"/>
    <property type="match status" value="1"/>
</dbReference>
<dbReference type="NCBIfam" id="TIGR00877">
    <property type="entry name" value="purD"/>
    <property type="match status" value="1"/>
</dbReference>
<dbReference type="Pfam" id="PF02843">
    <property type="entry name" value="GARS_C"/>
    <property type="match status" value="1"/>
</dbReference>
<evidence type="ECO:0000256" key="8">
    <source>
        <dbReference type="ARBA" id="ARBA00022840"/>
    </source>
</evidence>
<dbReference type="Pfam" id="PF01071">
    <property type="entry name" value="GARS_A"/>
    <property type="match status" value="1"/>
</dbReference>
<dbReference type="Pfam" id="PF02844">
    <property type="entry name" value="GARS_N"/>
    <property type="match status" value="1"/>
</dbReference>
<comment type="cofactor">
    <cofactor evidence="1">
        <name>Mn(2+)</name>
        <dbReference type="ChEBI" id="CHEBI:29035"/>
    </cofactor>
</comment>
<evidence type="ECO:0000256" key="7">
    <source>
        <dbReference type="ARBA" id="ARBA00022755"/>
    </source>
</evidence>
<comment type="cofactor">
    <cofactor evidence="2">
        <name>Mg(2+)</name>
        <dbReference type="ChEBI" id="CHEBI:18420"/>
    </cofactor>
</comment>
<dbReference type="PANTHER" id="PTHR43472">
    <property type="entry name" value="PHOSPHORIBOSYLAMINE--GLYCINE LIGASE"/>
    <property type="match status" value="1"/>
</dbReference>
<comment type="similarity">
    <text evidence="9 12">Belongs to the GARS family.</text>
</comment>
<evidence type="ECO:0000313" key="15">
    <source>
        <dbReference type="EMBL" id="CUH62191.1"/>
    </source>
</evidence>
<evidence type="ECO:0000256" key="6">
    <source>
        <dbReference type="ARBA" id="ARBA00022741"/>
    </source>
</evidence>
<dbReference type="FunFam" id="3.90.600.10:FF:000001">
    <property type="entry name" value="Trifunctional purine biosynthetic protein adenosine-3"/>
    <property type="match status" value="1"/>
</dbReference>
<dbReference type="InterPro" id="IPR020559">
    <property type="entry name" value="PRibGlycinamide_synth_CS"/>
</dbReference>
<evidence type="ECO:0000256" key="5">
    <source>
        <dbReference type="ARBA" id="ARBA00022598"/>
    </source>
</evidence>
<dbReference type="GO" id="GO:0006189">
    <property type="term" value="P:'de novo' IMP biosynthetic process"/>
    <property type="evidence" value="ECO:0007669"/>
    <property type="project" value="UniProtKB-UniRule"/>
</dbReference>
<dbReference type="GO" id="GO:0005524">
    <property type="term" value="F:ATP binding"/>
    <property type="evidence" value="ECO:0007669"/>
    <property type="project" value="UniProtKB-UniRule"/>
</dbReference>
<evidence type="ECO:0000256" key="1">
    <source>
        <dbReference type="ARBA" id="ARBA00001936"/>
    </source>
</evidence>
<dbReference type="InterPro" id="IPR016185">
    <property type="entry name" value="PreATP-grasp_dom_sf"/>
</dbReference>